<feature type="domain" description="Response regulatory" evidence="8">
    <location>
        <begin position="3"/>
        <end position="119"/>
    </location>
</feature>
<feature type="domain" description="Response regulatory" evidence="8">
    <location>
        <begin position="519"/>
        <end position="635"/>
    </location>
</feature>
<dbReference type="PANTHER" id="PTHR43547">
    <property type="entry name" value="TWO-COMPONENT HISTIDINE KINASE"/>
    <property type="match status" value="1"/>
</dbReference>
<keyword evidence="4 11" id="KW-0808">Transferase</keyword>
<evidence type="ECO:0000256" key="5">
    <source>
        <dbReference type="ARBA" id="ARBA00023012"/>
    </source>
</evidence>
<evidence type="ECO:0000313" key="11">
    <source>
        <dbReference type="EMBL" id="AFZ14516.1"/>
    </source>
</evidence>
<keyword evidence="4 11" id="KW-0418">Kinase</keyword>
<dbReference type="CDD" id="cd17574">
    <property type="entry name" value="REC_OmpR"/>
    <property type="match status" value="1"/>
</dbReference>
<dbReference type="InterPro" id="IPR000700">
    <property type="entry name" value="PAS-assoc_C"/>
</dbReference>
<proteinExistence type="predicted"/>
<dbReference type="NCBIfam" id="TIGR00229">
    <property type="entry name" value="sensory_box"/>
    <property type="match status" value="1"/>
</dbReference>
<dbReference type="Gene3D" id="3.30.565.10">
    <property type="entry name" value="Histidine kinase-like ATPase, C-terminal domain"/>
    <property type="match status" value="1"/>
</dbReference>
<dbReference type="SUPFAM" id="SSF55785">
    <property type="entry name" value="PYP-like sensor domain (PAS domain)"/>
    <property type="match status" value="1"/>
</dbReference>
<comment type="catalytic activity">
    <reaction evidence="1">
        <text>ATP + protein L-histidine = ADP + protein N-phospho-L-histidine.</text>
        <dbReference type="EC" id="2.7.13.3"/>
    </reaction>
</comment>
<dbReference type="InterPro" id="IPR001610">
    <property type="entry name" value="PAC"/>
</dbReference>
<dbReference type="PROSITE" id="PS50113">
    <property type="entry name" value="PAC"/>
    <property type="match status" value="1"/>
</dbReference>
<name>K9W2R6_9CYAN</name>
<evidence type="ECO:0000259" key="10">
    <source>
        <dbReference type="PROSITE" id="PS50113"/>
    </source>
</evidence>
<dbReference type="OrthoDB" id="9788063at2"/>
<dbReference type="Pfam" id="PF02518">
    <property type="entry name" value="HATPase_c"/>
    <property type="match status" value="1"/>
</dbReference>
<dbReference type="SMART" id="SM00387">
    <property type="entry name" value="HATPase_c"/>
    <property type="match status" value="1"/>
</dbReference>
<dbReference type="Pfam" id="PF00072">
    <property type="entry name" value="Response_reg"/>
    <property type="match status" value="2"/>
</dbReference>
<dbReference type="SMART" id="SM00086">
    <property type="entry name" value="PAC"/>
    <property type="match status" value="1"/>
</dbReference>
<feature type="domain" description="PAC" evidence="10">
    <location>
        <begin position="211"/>
        <end position="263"/>
    </location>
</feature>
<keyword evidence="12" id="KW-1185">Reference proteome</keyword>
<keyword evidence="5" id="KW-0902">Two-component regulatory system</keyword>
<dbReference type="SMART" id="SM00448">
    <property type="entry name" value="REC"/>
    <property type="match status" value="2"/>
</dbReference>
<dbReference type="SMART" id="SM00388">
    <property type="entry name" value="HisKA"/>
    <property type="match status" value="1"/>
</dbReference>
<evidence type="ECO:0000256" key="6">
    <source>
        <dbReference type="PROSITE-ProRule" id="PRU00169"/>
    </source>
</evidence>
<evidence type="ECO:0000259" key="9">
    <source>
        <dbReference type="PROSITE" id="PS50112"/>
    </source>
</evidence>
<evidence type="ECO:0000259" key="7">
    <source>
        <dbReference type="PROSITE" id="PS50109"/>
    </source>
</evidence>
<dbReference type="InterPro" id="IPR036097">
    <property type="entry name" value="HisK_dim/P_sf"/>
</dbReference>
<dbReference type="PROSITE" id="PS50112">
    <property type="entry name" value="PAS"/>
    <property type="match status" value="1"/>
</dbReference>
<accession>K9W2R6</accession>
<feature type="modified residue" description="4-aspartylphosphate" evidence="6">
    <location>
        <position position="570"/>
    </location>
</feature>
<sequence>MNKILVIEDDKIIRHIIVDILKYESYQTFDTNNGKTGIELALQHLPDLIVCDIMMPQMSGYDVLKTLRENTLTATIPFIFMTAKADHDSIRQGMELGADDYLTKPFKNKELVGAISSRLKKKAIVNQQIQQKIDELRYNLAEQAALLNITTDAIIVQDLSNHILFWNKGAEKIYGWLPDETLGKNALQILYKPGSNQLEITQQTISTIGEWQGELYQITKAGVEVIVASRWVLMRDQQGQPKSILTVSTDITEKKQLENQFFRAQRLESLGILAGGIAHDLNNVLTPIMMSVQLLQSKISDVQSIKWLTILEINVKRGADLVQQVLSFARGMQGERALIQINHLINELKQFASETFPKSIRIYTNVKSSLEAIVGDATQLHQVLLNLCVNARDAMQEGGTLTIDAENIYLDEHYTRMNIDAHVGNYIVITVSDTGIGIPNDIMEKIFDPFFTTKEVGQGTGLGLSTVIGIVKSHGGFVKVKSEVGKGTQFKVYLPATGTTATSEDSNLSQLVQQGQGELILIVEDEDSIREITKTLLEKNGYQAITANDGMDAIALYTQYNFKFDAVILDIMMPSMDGLTTIRVLEKINPQVQIIAVSGLTSNKKVMELKSSCVKAFLPKPYTSNELLEQLHQVLSKPKTLV</sequence>
<dbReference type="PATRIC" id="fig|1173022.3.peg.3981"/>
<dbReference type="eggNOG" id="COG0745">
    <property type="taxonomic scope" value="Bacteria"/>
</dbReference>
<dbReference type="CDD" id="cd00130">
    <property type="entry name" value="PAS"/>
    <property type="match status" value="1"/>
</dbReference>
<dbReference type="RefSeq" id="WP_015204619.1">
    <property type="nucleotide sequence ID" value="NC_019753.1"/>
</dbReference>
<dbReference type="KEGG" id="cep:Cri9333_3704"/>
<dbReference type="CDD" id="cd00082">
    <property type="entry name" value="HisKA"/>
    <property type="match status" value="1"/>
</dbReference>
<evidence type="ECO:0000259" key="8">
    <source>
        <dbReference type="PROSITE" id="PS50110"/>
    </source>
</evidence>
<dbReference type="InterPro" id="IPR001789">
    <property type="entry name" value="Sig_transdc_resp-reg_receiver"/>
</dbReference>
<reference evidence="11 12" key="1">
    <citation type="submission" date="2012-06" db="EMBL/GenBank/DDBJ databases">
        <title>Finished chromosome of genome of Crinalium epipsammum PCC 9333.</title>
        <authorList>
            <consortium name="US DOE Joint Genome Institute"/>
            <person name="Gugger M."/>
            <person name="Coursin T."/>
            <person name="Rippka R."/>
            <person name="Tandeau De Marsac N."/>
            <person name="Huntemann M."/>
            <person name="Wei C.-L."/>
            <person name="Han J."/>
            <person name="Detter J.C."/>
            <person name="Han C."/>
            <person name="Tapia R."/>
            <person name="Davenport K."/>
            <person name="Daligault H."/>
            <person name="Erkkila T."/>
            <person name="Gu W."/>
            <person name="Munk A.C.C."/>
            <person name="Teshima H."/>
            <person name="Xu Y."/>
            <person name="Chain P."/>
            <person name="Chen A."/>
            <person name="Krypides N."/>
            <person name="Mavromatis K."/>
            <person name="Markowitz V."/>
            <person name="Szeto E."/>
            <person name="Ivanova N."/>
            <person name="Mikhailova N."/>
            <person name="Ovchinnikova G."/>
            <person name="Pagani I."/>
            <person name="Pati A."/>
            <person name="Goodwin L."/>
            <person name="Peters L."/>
            <person name="Pitluck S."/>
            <person name="Woyke T."/>
            <person name="Kerfeld C."/>
        </authorList>
    </citation>
    <scope>NUCLEOTIDE SEQUENCE [LARGE SCALE GENOMIC DNA]</scope>
    <source>
        <strain evidence="11 12">PCC 9333</strain>
    </source>
</reference>
<evidence type="ECO:0000256" key="4">
    <source>
        <dbReference type="ARBA" id="ARBA00022777"/>
    </source>
</evidence>
<dbReference type="CDD" id="cd00156">
    <property type="entry name" value="REC"/>
    <property type="match status" value="1"/>
</dbReference>
<dbReference type="SUPFAM" id="SSF52172">
    <property type="entry name" value="CheY-like"/>
    <property type="match status" value="2"/>
</dbReference>
<dbReference type="PANTHER" id="PTHR43547:SF2">
    <property type="entry name" value="HYBRID SIGNAL TRANSDUCTION HISTIDINE KINASE C"/>
    <property type="match status" value="1"/>
</dbReference>
<dbReference type="PROSITE" id="PS50110">
    <property type="entry name" value="RESPONSE_REGULATORY"/>
    <property type="match status" value="2"/>
</dbReference>
<dbReference type="GO" id="GO:0000155">
    <property type="term" value="F:phosphorelay sensor kinase activity"/>
    <property type="evidence" value="ECO:0007669"/>
    <property type="project" value="InterPro"/>
</dbReference>
<dbReference type="InterPro" id="IPR000014">
    <property type="entry name" value="PAS"/>
</dbReference>
<dbReference type="Proteomes" id="UP000010472">
    <property type="component" value="Chromosome"/>
</dbReference>
<evidence type="ECO:0000256" key="1">
    <source>
        <dbReference type="ARBA" id="ARBA00000085"/>
    </source>
</evidence>
<dbReference type="SUPFAM" id="SSF55874">
    <property type="entry name" value="ATPase domain of HSP90 chaperone/DNA topoisomerase II/histidine kinase"/>
    <property type="match status" value="1"/>
</dbReference>
<feature type="domain" description="PAS" evidence="9">
    <location>
        <begin position="139"/>
        <end position="193"/>
    </location>
</feature>
<dbReference type="InterPro" id="IPR011006">
    <property type="entry name" value="CheY-like_superfamily"/>
</dbReference>
<gene>
    <name evidence="11" type="ORF">Cri9333_3704</name>
</gene>
<dbReference type="InterPro" id="IPR004358">
    <property type="entry name" value="Sig_transdc_His_kin-like_C"/>
</dbReference>
<dbReference type="Gene3D" id="3.30.450.20">
    <property type="entry name" value="PAS domain"/>
    <property type="match status" value="1"/>
</dbReference>
<dbReference type="EC" id="2.7.13.3" evidence="2"/>
<evidence type="ECO:0000256" key="2">
    <source>
        <dbReference type="ARBA" id="ARBA00012438"/>
    </source>
</evidence>
<protein>
    <recommendedName>
        <fullName evidence="2">histidine kinase</fullName>
        <ecNumber evidence="2">2.7.13.3</ecNumber>
    </recommendedName>
</protein>
<dbReference type="InterPro" id="IPR035965">
    <property type="entry name" value="PAS-like_dom_sf"/>
</dbReference>
<feature type="modified residue" description="4-aspartylphosphate" evidence="6">
    <location>
        <position position="52"/>
    </location>
</feature>
<dbReference type="HOGENOM" id="CLU_000445_114_51_3"/>
<dbReference type="Pfam" id="PF13426">
    <property type="entry name" value="PAS_9"/>
    <property type="match status" value="1"/>
</dbReference>
<evidence type="ECO:0000313" key="12">
    <source>
        <dbReference type="Proteomes" id="UP000010472"/>
    </source>
</evidence>
<dbReference type="InterPro" id="IPR003661">
    <property type="entry name" value="HisK_dim/P_dom"/>
</dbReference>
<dbReference type="Gene3D" id="3.40.50.2300">
    <property type="match status" value="2"/>
</dbReference>
<dbReference type="AlphaFoldDB" id="K9W2R6"/>
<evidence type="ECO:0000256" key="3">
    <source>
        <dbReference type="ARBA" id="ARBA00022553"/>
    </source>
</evidence>
<keyword evidence="3 6" id="KW-0597">Phosphoprotein</keyword>
<dbReference type="Gene3D" id="1.10.287.130">
    <property type="match status" value="1"/>
</dbReference>
<dbReference type="STRING" id="1173022.Cri9333_3704"/>
<feature type="domain" description="Histidine kinase" evidence="7">
    <location>
        <begin position="276"/>
        <end position="498"/>
    </location>
</feature>
<dbReference type="eggNOG" id="COG2204">
    <property type="taxonomic scope" value="Bacteria"/>
</dbReference>
<dbReference type="SUPFAM" id="SSF47384">
    <property type="entry name" value="Homodimeric domain of signal transducing histidine kinase"/>
    <property type="match status" value="1"/>
</dbReference>
<dbReference type="InterPro" id="IPR003594">
    <property type="entry name" value="HATPase_dom"/>
</dbReference>
<dbReference type="eggNOG" id="COG3852">
    <property type="taxonomic scope" value="Bacteria"/>
</dbReference>
<dbReference type="SMART" id="SM00091">
    <property type="entry name" value="PAS"/>
    <property type="match status" value="1"/>
</dbReference>
<dbReference type="EMBL" id="CP003620">
    <property type="protein sequence ID" value="AFZ14516.1"/>
    <property type="molecule type" value="Genomic_DNA"/>
</dbReference>
<dbReference type="InterPro" id="IPR005467">
    <property type="entry name" value="His_kinase_dom"/>
</dbReference>
<dbReference type="PROSITE" id="PS50109">
    <property type="entry name" value="HIS_KIN"/>
    <property type="match status" value="1"/>
</dbReference>
<dbReference type="InterPro" id="IPR036890">
    <property type="entry name" value="HATPase_C_sf"/>
</dbReference>
<organism evidence="11 12">
    <name type="scientific">Crinalium epipsammum PCC 9333</name>
    <dbReference type="NCBI Taxonomy" id="1173022"/>
    <lineage>
        <taxon>Bacteria</taxon>
        <taxon>Bacillati</taxon>
        <taxon>Cyanobacteriota</taxon>
        <taxon>Cyanophyceae</taxon>
        <taxon>Gomontiellales</taxon>
        <taxon>Gomontiellaceae</taxon>
        <taxon>Crinalium</taxon>
    </lineage>
</organism>
<dbReference type="PRINTS" id="PR00344">
    <property type="entry name" value="BCTRLSENSOR"/>
</dbReference>